<dbReference type="AlphaFoldDB" id="R0I1P9"/>
<accession>R0I1P9</accession>
<protein>
    <submittedName>
        <fullName evidence="1">Uncharacterized protein</fullName>
    </submittedName>
</protein>
<dbReference type="Proteomes" id="UP000029121">
    <property type="component" value="Unassembled WGS sequence"/>
</dbReference>
<gene>
    <name evidence="1" type="ORF">CARUB_v10015054mg</name>
</gene>
<reference evidence="2" key="1">
    <citation type="journal article" date="2013" name="Nat. Genet.">
        <title>The Capsella rubella genome and the genomic consequences of rapid mating system evolution.</title>
        <authorList>
            <person name="Slotte T."/>
            <person name="Hazzouri K.M."/>
            <person name="Agren J.A."/>
            <person name="Koenig D."/>
            <person name="Maumus F."/>
            <person name="Guo Y.L."/>
            <person name="Steige K."/>
            <person name="Platts A.E."/>
            <person name="Escobar J.S."/>
            <person name="Newman L.K."/>
            <person name="Wang W."/>
            <person name="Mandakova T."/>
            <person name="Vello E."/>
            <person name="Smith L.M."/>
            <person name="Henz S.R."/>
            <person name="Steffen J."/>
            <person name="Takuno S."/>
            <person name="Brandvain Y."/>
            <person name="Coop G."/>
            <person name="Andolfatto P."/>
            <person name="Hu T.T."/>
            <person name="Blanchette M."/>
            <person name="Clark R.M."/>
            <person name="Quesneville H."/>
            <person name="Nordborg M."/>
            <person name="Gaut B.S."/>
            <person name="Lysak M.A."/>
            <person name="Jenkins J."/>
            <person name="Grimwood J."/>
            <person name="Chapman J."/>
            <person name="Prochnik S."/>
            <person name="Shu S."/>
            <person name="Rokhsar D."/>
            <person name="Schmutz J."/>
            <person name="Weigel D."/>
            <person name="Wright S.I."/>
        </authorList>
    </citation>
    <scope>NUCLEOTIDE SEQUENCE [LARGE SCALE GENOMIC DNA]</scope>
    <source>
        <strain evidence="2">cv. Monte Gargano</strain>
    </source>
</reference>
<evidence type="ECO:0000313" key="2">
    <source>
        <dbReference type="Proteomes" id="UP000029121"/>
    </source>
</evidence>
<keyword evidence="2" id="KW-1185">Reference proteome</keyword>
<proteinExistence type="predicted"/>
<organism evidence="1 2">
    <name type="scientific">Capsella rubella</name>
    <dbReference type="NCBI Taxonomy" id="81985"/>
    <lineage>
        <taxon>Eukaryota</taxon>
        <taxon>Viridiplantae</taxon>
        <taxon>Streptophyta</taxon>
        <taxon>Embryophyta</taxon>
        <taxon>Tracheophyta</taxon>
        <taxon>Spermatophyta</taxon>
        <taxon>Magnoliopsida</taxon>
        <taxon>eudicotyledons</taxon>
        <taxon>Gunneridae</taxon>
        <taxon>Pentapetalae</taxon>
        <taxon>rosids</taxon>
        <taxon>malvids</taxon>
        <taxon>Brassicales</taxon>
        <taxon>Brassicaceae</taxon>
        <taxon>Camelineae</taxon>
        <taxon>Capsella</taxon>
    </lineage>
</organism>
<dbReference type="EMBL" id="KB870807">
    <property type="protein sequence ID" value="EOA31830.1"/>
    <property type="molecule type" value="Genomic_DNA"/>
</dbReference>
<name>R0I1P9_9BRAS</name>
<sequence length="51" mass="5840">MLVSFYYLLEFGFPLGFELVREESSWRLVKEAPLSGFSFCAEVLICPTDTT</sequence>
<evidence type="ECO:0000313" key="1">
    <source>
        <dbReference type="EMBL" id="EOA31830.1"/>
    </source>
</evidence>